<reference evidence="1" key="3">
    <citation type="submission" date="2025-09" db="UniProtKB">
        <authorList>
            <consortium name="Ensembl"/>
        </authorList>
    </citation>
    <scope>IDENTIFICATION</scope>
</reference>
<evidence type="ECO:0000313" key="2">
    <source>
        <dbReference type="Proteomes" id="UP000265040"/>
    </source>
</evidence>
<name>A0AAQ6IS22_ANATE</name>
<dbReference type="PANTHER" id="PTHR31025:SF27">
    <property type="entry name" value="SI:CH211-193K19.2-RELATED"/>
    <property type="match status" value="1"/>
</dbReference>
<evidence type="ECO:0000313" key="1">
    <source>
        <dbReference type="Ensembl" id="ENSATEP00000076588.1"/>
    </source>
</evidence>
<dbReference type="Ensembl" id="ENSATET00000074531.1">
    <property type="protein sequence ID" value="ENSATEP00000076588.1"/>
    <property type="gene ID" value="ENSATEG00000031632.1"/>
</dbReference>
<dbReference type="GeneTree" id="ENSGT00950000182912"/>
<reference evidence="1" key="2">
    <citation type="submission" date="2025-08" db="UniProtKB">
        <authorList>
            <consortium name="Ensembl"/>
        </authorList>
    </citation>
    <scope>IDENTIFICATION</scope>
</reference>
<dbReference type="AlphaFoldDB" id="A0AAQ6IS22"/>
<dbReference type="Proteomes" id="UP000265040">
    <property type="component" value="Chromosome 18"/>
</dbReference>
<accession>A0AAQ6IS22</accession>
<organism evidence="1 2">
    <name type="scientific">Anabas testudineus</name>
    <name type="common">Climbing perch</name>
    <name type="synonym">Anthias testudineus</name>
    <dbReference type="NCBI Taxonomy" id="64144"/>
    <lineage>
        <taxon>Eukaryota</taxon>
        <taxon>Metazoa</taxon>
        <taxon>Chordata</taxon>
        <taxon>Craniata</taxon>
        <taxon>Vertebrata</taxon>
        <taxon>Euteleostomi</taxon>
        <taxon>Actinopterygii</taxon>
        <taxon>Neopterygii</taxon>
        <taxon>Teleostei</taxon>
        <taxon>Neoteleostei</taxon>
        <taxon>Acanthomorphata</taxon>
        <taxon>Anabantaria</taxon>
        <taxon>Anabantiformes</taxon>
        <taxon>Anabantoidei</taxon>
        <taxon>Anabantidae</taxon>
        <taxon>Anabas</taxon>
    </lineage>
</organism>
<dbReference type="PANTHER" id="PTHR31025">
    <property type="entry name" value="SI:CH211-196P9.1-RELATED"/>
    <property type="match status" value="1"/>
</dbReference>
<proteinExistence type="predicted"/>
<sequence>MFILFTKNLNRQMVLNEVVDHASDDLGIEQEMAETVFGIYLIRHEGADPDDDTEDVGITLEGVKVPSGLRNIPLAIVMFFGLIYALNIDYPPDLKYTFEALQKIIMAMEGNRLSKKVQTLKTLLAR</sequence>
<keyword evidence="2" id="KW-1185">Reference proteome</keyword>
<reference evidence="1 2" key="1">
    <citation type="submission" date="2021-04" db="EMBL/GenBank/DDBJ databases">
        <authorList>
            <consortium name="Wellcome Sanger Institute Data Sharing"/>
        </authorList>
    </citation>
    <scope>NUCLEOTIDE SEQUENCE [LARGE SCALE GENOMIC DNA]</scope>
</reference>
<protein>
    <submittedName>
        <fullName evidence="1">Uncharacterized protein</fullName>
    </submittedName>
</protein>